<evidence type="ECO:0000313" key="1">
    <source>
        <dbReference type="EMBL" id="OEK05081.1"/>
    </source>
</evidence>
<gene>
    <name evidence="1" type="ORF">BFP71_16825</name>
</gene>
<organism evidence="1 2">
    <name type="scientific">Roseivirga misakiensis</name>
    <dbReference type="NCBI Taxonomy" id="1563681"/>
    <lineage>
        <taxon>Bacteria</taxon>
        <taxon>Pseudomonadati</taxon>
        <taxon>Bacteroidota</taxon>
        <taxon>Cytophagia</taxon>
        <taxon>Cytophagales</taxon>
        <taxon>Roseivirgaceae</taxon>
        <taxon>Roseivirga</taxon>
    </lineage>
</organism>
<dbReference type="Pfam" id="PF14060">
    <property type="entry name" value="DUF4252"/>
    <property type="match status" value="1"/>
</dbReference>
<keyword evidence="2" id="KW-1185">Reference proteome</keyword>
<dbReference type="Proteomes" id="UP000095552">
    <property type="component" value="Unassembled WGS sequence"/>
</dbReference>
<sequence>MTLSGFAQSRSVERFREDNRPSTKLFFYKSTLKMISRIDLAALGGASVNEFSDMPPIGDMIKGIEKVKFFLYENSDNRHAVGGAKFKALQTKVEEEGYESMMSARVEGMDMNVMMKERRGKPKGFVVLITMEQGFSIIDIEGYPDVNNILKFSQFMNSNGSSMGLKEAFR</sequence>
<dbReference type="InterPro" id="IPR025348">
    <property type="entry name" value="DUF4252"/>
</dbReference>
<dbReference type="AlphaFoldDB" id="A0A1E5T147"/>
<dbReference type="STRING" id="1563681.BFP71_16825"/>
<evidence type="ECO:0008006" key="3">
    <source>
        <dbReference type="Google" id="ProtNLM"/>
    </source>
</evidence>
<evidence type="ECO:0000313" key="2">
    <source>
        <dbReference type="Proteomes" id="UP000095552"/>
    </source>
</evidence>
<protein>
    <recommendedName>
        <fullName evidence="3">DUF4252 domain-containing protein</fullName>
    </recommendedName>
</protein>
<accession>A0A1E5T147</accession>
<dbReference type="EMBL" id="MDGQ01000005">
    <property type="protein sequence ID" value="OEK05081.1"/>
    <property type="molecule type" value="Genomic_DNA"/>
</dbReference>
<name>A0A1E5T147_9BACT</name>
<proteinExistence type="predicted"/>
<comment type="caution">
    <text evidence="1">The sequence shown here is derived from an EMBL/GenBank/DDBJ whole genome shotgun (WGS) entry which is preliminary data.</text>
</comment>
<reference evidence="1 2" key="1">
    <citation type="submission" date="2016-08" db="EMBL/GenBank/DDBJ databases">
        <title>Draft genome of Fabibacter sp. strain SK-8.</title>
        <authorList>
            <person name="Wong S.-K."/>
            <person name="Hamasaki K."/>
            <person name="Yoshizawa S."/>
        </authorList>
    </citation>
    <scope>NUCLEOTIDE SEQUENCE [LARGE SCALE GENOMIC DNA]</scope>
    <source>
        <strain evidence="1 2">SK-8</strain>
    </source>
</reference>